<proteinExistence type="predicted"/>
<reference evidence="1" key="1">
    <citation type="journal article" date="2014" name="Front. Microbiol.">
        <title>High frequency of phylogenetically diverse reductive dehalogenase-homologous genes in deep subseafloor sedimentary metagenomes.</title>
        <authorList>
            <person name="Kawai M."/>
            <person name="Futagami T."/>
            <person name="Toyoda A."/>
            <person name="Takaki Y."/>
            <person name="Nishi S."/>
            <person name="Hori S."/>
            <person name="Arai W."/>
            <person name="Tsubouchi T."/>
            <person name="Morono Y."/>
            <person name="Uchiyama I."/>
            <person name="Ito T."/>
            <person name="Fujiyama A."/>
            <person name="Inagaki F."/>
            <person name="Takami H."/>
        </authorList>
    </citation>
    <scope>NUCLEOTIDE SEQUENCE</scope>
    <source>
        <strain evidence="1">Expedition CK06-06</strain>
    </source>
</reference>
<dbReference type="EMBL" id="BARU01000002">
    <property type="protein sequence ID" value="GAH24917.1"/>
    <property type="molecule type" value="Genomic_DNA"/>
</dbReference>
<dbReference type="AlphaFoldDB" id="X1DX93"/>
<comment type="caution">
    <text evidence="1">The sequence shown here is derived from an EMBL/GenBank/DDBJ whole genome shotgun (WGS) entry which is preliminary data.</text>
</comment>
<organism evidence="1">
    <name type="scientific">marine sediment metagenome</name>
    <dbReference type="NCBI Taxonomy" id="412755"/>
    <lineage>
        <taxon>unclassified sequences</taxon>
        <taxon>metagenomes</taxon>
        <taxon>ecological metagenomes</taxon>
    </lineage>
</organism>
<evidence type="ECO:0000313" key="1">
    <source>
        <dbReference type="EMBL" id="GAH24917.1"/>
    </source>
</evidence>
<protein>
    <submittedName>
        <fullName evidence="1">Uncharacterized protein</fullName>
    </submittedName>
</protein>
<accession>X1DX93</accession>
<gene>
    <name evidence="1" type="ORF">S03H2_00027</name>
</gene>
<name>X1DX93_9ZZZZ</name>
<sequence>MWASGKGEIFKDKWGLTQAQDTVERVFEVAKLIKTATNVLSYENPMIFDYKSGTLKEWENENK</sequence>